<feature type="transmembrane region" description="Helical" evidence="2">
    <location>
        <begin position="231"/>
        <end position="252"/>
    </location>
</feature>
<keyword evidence="2" id="KW-1133">Transmembrane helix</keyword>
<evidence type="ECO:0000313" key="4">
    <source>
        <dbReference type="Proteomes" id="UP000054988"/>
    </source>
</evidence>
<accession>A0A0W0F370</accession>
<evidence type="ECO:0000256" key="2">
    <source>
        <dbReference type="SAM" id="Phobius"/>
    </source>
</evidence>
<sequence length="324" mass="35834">MAQASLVSVNLANTALESFLYGIFFVLNAGSIALLVCPRDYSAAFRETRENRFKSVFKKPMFLGAIVLFIGITGHWICTVMRLFAAQSTYKGGKAPLEYYSDISQGVYAIKTGFLEASLIVGDAMLVYRLWKVWNMNYWVIIIPSSTLLGLIGLFTLVTNLYSSVLIAWPIWFTSRRTKSTGITRVVESGNLTSILSIFIESALLYTSWTVVFIATYAAKSHIEAIIADCWAVMAGISFGLLNVRIGMGWGMDTSSSDSSIIPRFCNEGDSNPAGDEDRDLAYPMQPLAVHVHQVKNIVQSRGVVSFPEDKSNSPQESESQEKH</sequence>
<dbReference type="eggNOG" id="ENOG502SQR7">
    <property type="taxonomic scope" value="Eukaryota"/>
</dbReference>
<organism evidence="3 4">
    <name type="scientific">Moniliophthora roreri</name>
    <name type="common">Frosty pod rot fungus</name>
    <name type="synonym">Monilia roreri</name>
    <dbReference type="NCBI Taxonomy" id="221103"/>
    <lineage>
        <taxon>Eukaryota</taxon>
        <taxon>Fungi</taxon>
        <taxon>Dikarya</taxon>
        <taxon>Basidiomycota</taxon>
        <taxon>Agaricomycotina</taxon>
        <taxon>Agaricomycetes</taxon>
        <taxon>Agaricomycetidae</taxon>
        <taxon>Agaricales</taxon>
        <taxon>Marasmiineae</taxon>
        <taxon>Marasmiaceae</taxon>
        <taxon>Moniliophthora</taxon>
    </lineage>
</organism>
<evidence type="ECO:0000256" key="1">
    <source>
        <dbReference type="SAM" id="MobiDB-lite"/>
    </source>
</evidence>
<reference evidence="3 4" key="1">
    <citation type="submission" date="2015-12" db="EMBL/GenBank/DDBJ databases">
        <title>Draft genome sequence of Moniliophthora roreri, the causal agent of frosty pod rot of cacao.</title>
        <authorList>
            <person name="Aime M.C."/>
            <person name="Diaz-Valderrama J.R."/>
            <person name="Kijpornyongpan T."/>
            <person name="Phillips-Mora W."/>
        </authorList>
    </citation>
    <scope>NUCLEOTIDE SEQUENCE [LARGE SCALE GENOMIC DNA]</scope>
    <source>
        <strain evidence="3 4">MCA 2952</strain>
    </source>
</reference>
<feature type="region of interest" description="Disordered" evidence="1">
    <location>
        <begin position="303"/>
        <end position="324"/>
    </location>
</feature>
<protein>
    <submittedName>
        <fullName evidence="3">Uncharacterized protein</fullName>
    </submittedName>
</protein>
<feature type="transmembrane region" description="Helical" evidence="2">
    <location>
        <begin position="62"/>
        <end position="85"/>
    </location>
</feature>
<name>A0A0W0F370_MONRR</name>
<proteinExistence type="predicted"/>
<gene>
    <name evidence="3" type="ORF">WG66_16651</name>
</gene>
<dbReference type="AlphaFoldDB" id="A0A0W0F370"/>
<feature type="transmembrane region" description="Helical" evidence="2">
    <location>
        <begin position="20"/>
        <end position="41"/>
    </location>
</feature>
<dbReference type="Proteomes" id="UP000054988">
    <property type="component" value="Unassembled WGS sequence"/>
</dbReference>
<feature type="transmembrane region" description="Helical" evidence="2">
    <location>
        <begin position="192"/>
        <end position="219"/>
    </location>
</feature>
<comment type="caution">
    <text evidence="3">The sequence shown here is derived from an EMBL/GenBank/DDBJ whole genome shotgun (WGS) entry which is preliminary data.</text>
</comment>
<keyword evidence="2" id="KW-0812">Transmembrane</keyword>
<dbReference type="EMBL" id="LATX01002367">
    <property type="protein sequence ID" value="KTB30745.1"/>
    <property type="molecule type" value="Genomic_DNA"/>
</dbReference>
<keyword evidence="2" id="KW-0472">Membrane</keyword>
<feature type="transmembrane region" description="Helical" evidence="2">
    <location>
        <begin position="148"/>
        <end position="172"/>
    </location>
</feature>
<evidence type="ECO:0000313" key="3">
    <source>
        <dbReference type="EMBL" id="KTB30745.1"/>
    </source>
</evidence>